<dbReference type="InterPro" id="IPR002734">
    <property type="entry name" value="RibDG_C"/>
</dbReference>
<dbReference type="Proteomes" id="UP001501222">
    <property type="component" value="Unassembled WGS sequence"/>
</dbReference>
<evidence type="ECO:0000259" key="1">
    <source>
        <dbReference type="Pfam" id="PF01872"/>
    </source>
</evidence>
<dbReference type="PANTHER" id="PTHR38011:SF11">
    <property type="entry name" value="2,5-DIAMINO-6-RIBOSYLAMINO-4(3H)-PYRIMIDINONE 5'-PHOSPHATE REDUCTASE"/>
    <property type="match status" value="1"/>
</dbReference>
<dbReference type="Pfam" id="PF01872">
    <property type="entry name" value="RibD_C"/>
    <property type="match status" value="1"/>
</dbReference>
<proteinExistence type="predicted"/>
<evidence type="ECO:0000313" key="3">
    <source>
        <dbReference type="Proteomes" id="UP001501222"/>
    </source>
</evidence>
<dbReference type="InterPro" id="IPR050765">
    <property type="entry name" value="Riboflavin_Biosynth_HTPR"/>
</dbReference>
<keyword evidence="3" id="KW-1185">Reference proteome</keyword>
<name>A0ABP6Z642_9ACTN</name>
<dbReference type="RefSeq" id="WP_344849373.1">
    <property type="nucleotide sequence ID" value="NZ_BAABAA010000019.1"/>
</dbReference>
<dbReference type="InterPro" id="IPR024072">
    <property type="entry name" value="DHFR-like_dom_sf"/>
</dbReference>
<comment type="caution">
    <text evidence="2">The sequence shown here is derived from an EMBL/GenBank/DDBJ whole genome shotgun (WGS) entry which is preliminary data.</text>
</comment>
<dbReference type="SUPFAM" id="SSF53597">
    <property type="entry name" value="Dihydrofolate reductase-like"/>
    <property type="match status" value="1"/>
</dbReference>
<dbReference type="EMBL" id="BAABAA010000019">
    <property type="protein sequence ID" value="GAA3595588.1"/>
    <property type="molecule type" value="Genomic_DNA"/>
</dbReference>
<evidence type="ECO:0000313" key="2">
    <source>
        <dbReference type="EMBL" id="GAA3595588.1"/>
    </source>
</evidence>
<gene>
    <name evidence="2" type="ORF">GCM10022235_78560</name>
</gene>
<sequence length="191" mass="20727">MRKLTVSTLASLDGVIQDPGGFGETDQGGWANQYFTDQAQQEALGRLLASDYFLMGRTTYELMYRSWGNIKGGGPYLDRTNEIPKLVASRTLTGSLPWNATVIQGDVAGEIAQLKQQTGGDIEVYGSSTLVQTLMNHNLIDEYRVAVHPLVLGGGTRLFTDGGVRATLQLSDARKLESGVVELVYLPASKE</sequence>
<dbReference type="Gene3D" id="3.40.430.10">
    <property type="entry name" value="Dihydrofolate Reductase, subunit A"/>
    <property type="match status" value="1"/>
</dbReference>
<protein>
    <submittedName>
        <fullName evidence="2">Dihydrofolate reductase family protein</fullName>
    </submittedName>
</protein>
<reference evidence="3" key="1">
    <citation type="journal article" date="2019" name="Int. J. Syst. Evol. Microbiol.">
        <title>The Global Catalogue of Microorganisms (GCM) 10K type strain sequencing project: providing services to taxonomists for standard genome sequencing and annotation.</title>
        <authorList>
            <consortium name="The Broad Institute Genomics Platform"/>
            <consortium name="The Broad Institute Genome Sequencing Center for Infectious Disease"/>
            <person name="Wu L."/>
            <person name="Ma J."/>
        </authorList>
    </citation>
    <scope>NUCLEOTIDE SEQUENCE [LARGE SCALE GENOMIC DNA]</scope>
    <source>
        <strain evidence="3">JCM 16928</strain>
    </source>
</reference>
<feature type="domain" description="Bacterial bifunctional deaminase-reductase C-terminal" evidence="1">
    <location>
        <begin position="2"/>
        <end position="181"/>
    </location>
</feature>
<dbReference type="PANTHER" id="PTHR38011">
    <property type="entry name" value="DIHYDROFOLATE REDUCTASE FAMILY PROTEIN (AFU_ORTHOLOGUE AFUA_8G06820)"/>
    <property type="match status" value="1"/>
</dbReference>
<organism evidence="2 3">
    <name type="scientific">Kribbella ginsengisoli</name>
    <dbReference type="NCBI Taxonomy" id="363865"/>
    <lineage>
        <taxon>Bacteria</taxon>
        <taxon>Bacillati</taxon>
        <taxon>Actinomycetota</taxon>
        <taxon>Actinomycetes</taxon>
        <taxon>Propionibacteriales</taxon>
        <taxon>Kribbellaceae</taxon>
        <taxon>Kribbella</taxon>
    </lineage>
</organism>
<accession>A0ABP6Z642</accession>